<organism evidence="7 8">
    <name type="scientific">Dimorphilus gyrociliatus</name>
    <dbReference type="NCBI Taxonomy" id="2664684"/>
    <lineage>
        <taxon>Eukaryota</taxon>
        <taxon>Metazoa</taxon>
        <taxon>Spiralia</taxon>
        <taxon>Lophotrochozoa</taxon>
        <taxon>Annelida</taxon>
        <taxon>Polychaeta</taxon>
        <taxon>Polychaeta incertae sedis</taxon>
        <taxon>Dinophilidae</taxon>
        <taxon>Dimorphilus</taxon>
    </lineage>
</organism>
<feature type="compositionally biased region" description="Acidic residues" evidence="5">
    <location>
        <begin position="569"/>
        <end position="580"/>
    </location>
</feature>
<accession>A0A7I8VSK5</accession>
<feature type="compositionally biased region" description="Polar residues" evidence="5">
    <location>
        <begin position="487"/>
        <end position="511"/>
    </location>
</feature>
<feature type="transmembrane region" description="Helical" evidence="6">
    <location>
        <begin position="267"/>
        <end position="286"/>
    </location>
</feature>
<dbReference type="Proteomes" id="UP000549394">
    <property type="component" value="Unassembled WGS sequence"/>
</dbReference>
<keyword evidence="4 6" id="KW-0472">Membrane</keyword>
<feature type="transmembrane region" description="Helical" evidence="6">
    <location>
        <begin position="361"/>
        <end position="383"/>
    </location>
</feature>
<name>A0A7I8VSK5_9ANNE</name>
<dbReference type="GO" id="GO:0022857">
    <property type="term" value="F:transmembrane transporter activity"/>
    <property type="evidence" value="ECO:0007669"/>
    <property type="project" value="InterPro"/>
</dbReference>
<dbReference type="PANTHER" id="PTHR23507">
    <property type="entry name" value="ZGC:174356"/>
    <property type="match status" value="1"/>
</dbReference>
<evidence type="ECO:0000256" key="2">
    <source>
        <dbReference type="ARBA" id="ARBA00022692"/>
    </source>
</evidence>
<dbReference type="Pfam" id="PF07690">
    <property type="entry name" value="MFS_1"/>
    <property type="match status" value="1"/>
</dbReference>
<dbReference type="InterPro" id="IPR011701">
    <property type="entry name" value="MFS"/>
</dbReference>
<evidence type="ECO:0000256" key="6">
    <source>
        <dbReference type="SAM" id="Phobius"/>
    </source>
</evidence>
<feature type="region of interest" description="Disordered" evidence="5">
    <location>
        <begin position="421"/>
        <end position="441"/>
    </location>
</feature>
<feature type="transmembrane region" description="Helical" evidence="6">
    <location>
        <begin position="323"/>
        <end position="341"/>
    </location>
</feature>
<protein>
    <submittedName>
        <fullName evidence="7">Uncharacterized protein</fullName>
    </submittedName>
</protein>
<comment type="caution">
    <text evidence="7">The sequence shown here is derived from an EMBL/GenBank/DDBJ whole genome shotgun (WGS) entry which is preliminary data.</text>
</comment>
<keyword evidence="3 6" id="KW-1133">Transmembrane helix</keyword>
<feature type="transmembrane region" description="Helical" evidence="6">
    <location>
        <begin position="6"/>
        <end position="25"/>
    </location>
</feature>
<dbReference type="PANTHER" id="PTHR23507:SF11">
    <property type="entry name" value="SOLUTE CARRIER FAMILY RELATED"/>
    <property type="match status" value="1"/>
</dbReference>
<dbReference type="InterPro" id="IPR036259">
    <property type="entry name" value="MFS_trans_sf"/>
</dbReference>
<dbReference type="AlphaFoldDB" id="A0A7I8VSK5"/>
<feature type="transmembrane region" description="Helical" evidence="6">
    <location>
        <begin position="130"/>
        <end position="149"/>
    </location>
</feature>
<dbReference type="SUPFAM" id="SSF103473">
    <property type="entry name" value="MFS general substrate transporter"/>
    <property type="match status" value="1"/>
</dbReference>
<dbReference type="Gene3D" id="1.20.1250.20">
    <property type="entry name" value="MFS general substrate transporter like domains"/>
    <property type="match status" value="1"/>
</dbReference>
<evidence type="ECO:0000256" key="1">
    <source>
        <dbReference type="ARBA" id="ARBA00004141"/>
    </source>
</evidence>
<reference evidence="7 8" key="1">
    <citation type="submission" date="2020-08" db="EMBL/GenBank/DDBJ databases">
        <authorList>
            <person name="Hejnol A."/>
        </authorList>
    </citation>
    <scope>NUCLEOTIDE SEQUENCE [LARGE SCALE GENOMIC DNA]</scope>
</reference>
<feature type="transmembrane region" description="Helical" evidence="6">
    <location>
        <begin position="195"/>
        <end position="216"/>
    </location>
</feature>
<sequence length="644" mass="71790">MIHEPIGKYIYLVWGLLLGALYGAWSDRIGRRTGMTIVSIGLVLFNFFNALDYDVIKTHEPIIPFLARFLVSLTSHYVIIYTLAYSYSADVTLQKNRLGRYVLLDIAFRISTILAGTSLLFLTFIGFSPILLTSINIGLLAAAVTGYSSETGSIRYKLKDSTKSKKSSLYELSWHFRDAYHTLTKHREYNSRSHLLIYILLFAFNDLLSNCITEITTVLTMKHPALNWDSVTVGEFRLVCELSLLVGSGVGWNIITQSSFSRFREPQFILIGLAFRLLQILPVLVTEASHEPYLMVAILGVFTSLIGPSILSHATSIVEPHEIGKVLGCTFGLSCFLRLLLEVIGKATVYLLADEPPNVVWGPILGIASLLFLLLGLNIRDIVKQYERRNRHRLLAKDIYSEELNSTGDNTPCEYMRKATGNINSRSDEPQSESIEKSDSRNILSPILSQNLHSTQPSTFQMNDEVQFAETPTRAESIDPQVPYANTPPSAKQPSNRFNNDLQLTTPSIVKSASDKTKPNATNDSINQMDKKAKSPNNSLTNLASEPKKNSTTKETGEYDENSYASNSDSEESDSCSEYESDSKNIMMIVNTPGSTLDSFTNLSTSQMKSESVGITNGNNIKPVSEDNLLKRRNKRIPTLHKST</sequence>
<keyword evidence="2 6" id="KW-0812">Transmembrane</keyword>
<keyword evidence="8" id="KW-1185">Reference proteome</keyword>
<evidence type="ECO:0000256" key="4">
    <source>
        <dbReference type="ARBA" id="ARBA00023136"/>
    </source>
</evidence>
<dbReference type="EMBL" id="CAJFCJ010000009">
    <property type="protein sequence ID" value="CAD5119292.1"/>
    <property type="molecule type" value="Genomic_DNA"/>
</dbReference>
<feature type="transmembrane region" description="Helical" evidence="6">
    <location>
        <begin position="292"/>
        <end position="311"/>
    </location>
</feature>
<feature type="compositionally biased region" description="Polar residues" evidence="5">
    <location>
        <begin position="535"/>
        <end position="544"/>
    </location>
</feature>
<feature type="transmembrane region" description="Helical" evidence="6">
    <location>
        <begin position="62"/>
        <end position="85"/>
    </location>
</feature>
<proteinExistence type="predicted"/>
<gene>
    <name evidence="7" type="ORF">DGYR_LOCUS7558</name>
</gene>
<evidence type="ECO:0000313" key="8">
    <source>
        <dbReference type="Proteomes" id="UP000549394"/>
    </source>
</evidence>
<feature type="compositionally biased region" description="Polar residues" evidence="5">
    <location>
        <begin position="519"/>
        <end position="528"/>
    </location>
</feature>
<dbReference type="GO" id="GO:0016020">
    <property type="term" value="C:membrane"/>
    <property type="evidence" value="ECO:0007669"/>
    <property type="project" value="UniProtKB-SubCell"/>
</dbReference>
<comment type="subcellular location">
    <subcellularLocation>
        <location evidence="1">Membrane</location>
        <topology evidence="1">Multi-pass membrane protein</topology>
    </subcellularLocation>
</comment>
<feature type="transmembrane region" description="Helical" evidence="6">
    <location>
        <begin position="37"/>
        <end position="56"/>
    </location>
</feature>
<feature type="compositionally biased region" description="Basic and acidic residues" evidence="5">
    <location>
        <begin position="426"/>
        <end position="440"/>
    </location>
</feature>
<feature type="transmembrane region" description="Helical" evidence="6">
    <location>
        <begin position="236"/>
        <end position="255"/>
    </location>
</feature>
<evidence type="ECO:0000256" key="3">
    <source>
        <dbReference type="ARBA" id="ARBA00022989"/>
    </source>
</evidence>
<evidence type="ECO:0000313" key="7">
    <source>
        <dbReference type="EMBL" id="CAD5119292.1"/>
    </source>
</evidence>
<feature type="transmembrane region" description="Helical" evidence="6">
    <location>
        <begin position="106"/>
        <end position="124"/>
    </location>
</feature>
<feature type="region of interest" description="Disordered" evidence="5">
    <location>
        <begin position="474"/>
        <end position="580"/>
    </location>
</feature>
<evidence type="ECO:0000256" key="5">
    <source>
        <dbReference type="SAM" id="MobiDB-lite"/>
    </source>
</evidence>